<evidence type="ECO:0000259" key="2">
    <source>
        <dbReference type="Pfam" id="PF00339"/>
    </source>
</evidence>
<proteinExistence type="predicted"/>
<feature type="region of interest" description="Disordered" evidence="1">
    <location>
        <begin position="1"/>
        <end position="50"/>
    </location>
</feature>
<dbReference type="Gene3D" id="2.60.40.640">
    <property type="match status" value="1"/>
</dbReference>
<protein>
    <recommendedName>
        <fullName evidence="2">Arrestin-like N-terminal domain-containing protein</fullName>
    </recommendedName>
</protein>
<dbReference type="OrthoDB" id="3345971at2759"/>
<keyword evidence="4" id="KW-1185">Reference proteome</keyword>
<accession>A0A1Y2FA70</accession>
<dbReference type="InterPro" id="IPR014752">
    <property type="entry name" value="Arrestin-like_C"/>
</dbReference>
<gene>
    <name evidence="3" type="ORF">BCR35DRAFT_304355</name>
</gene>
<dbReference type="InParanoid" id="A0A1Y2FA70"/>
<organism evidence="3 4">
    <name type="scientific">Leucosporidium creatinivorum</name>
    <dbReference type="NCBI Taxonomy" id="106004"/>
    <lineage>
        <taxon>Eukaryota</taxon>
        <taxon>Fungi</taxon>
        <taxon>Dikarya</taxon>
        <taxon>Basidiomycota</taxon>
        <taxon>Pucciniomycotina</taxon>
        <taxon>Microbotryomycetes</taxon>
        <taxon>Leucosporidiales</taxon>
        <taxon>Leucosporidium</taxon>
    </lineage>
</organism>
<evidence type="ECO:0000313" key="4">
    <source>
        <dbReference type="Proteomes" id="UP000193467"/>
    </source>
</evidence>
<comment type="caution">
    <text evidence="3">The sequence shown here is derived from an EMBL/GenBank/DDBJ whole genome shotgun (WGS) entry which is preliminary data.</text>
</comment>
<feature type="domain" description="Arrestin-like N-terminal" evidence="2">
    <location>
        <begin position="89"/>
        <end position="190"/>
    </location>
</feature>
<dbReference type="InterPro" id="IPR014756">
    <property type="entry name" value="Ig_E-set"/>
</dbReference>
<dbReference type="AlphaFoldDB" id="A0A1Y2FA70"/>
<dbReference type="Pfam" id="PF00339">
    <property type="entry name" value="Arrestin_N"/>
    <property type="match status" value="1"/>
</dbReference>
<dbReference type="SUPFAM" id="SSF81296">
    <property type="entry name" value="E set domains"/>
    <property type="match status" value="1"/>
</dbReference>
<evidence type="ECO:0000256" key="1">
    <source>
        <dbReference type="SAM" id="MobiDB-lite"/>
    </source>
</evidence>
<dbReference type="Proteomes" id="UP000193467">
    <property type="component" value="Unassembled WGS sequence"/>
</dbReference>
<feature type="compositionally biased region" description="Low complexity" evidence="1">
    <location>
        <begin position="33"/>
        <end position="50"/>
    </location>
</feature>
<dbReference type="EMBL" id="MCGR01000024">
    <property type="protein sequence ID" value="ORY80773.1"/>
    <property type="molecule type" value="Genomic_DNA"/>
</dbReference>
<feature type="compositionally biased region" description="Polar residues" evidence="1">
    <location>
        <begin position="1"/>
        <end position="14"/>
    </location>
</feature>
<reference evidence="3 4" key="1">
    <citation type="submission" date="2016-07" db="EMBL/GenBank/DDBJ databases">
        <title>Pervasive Adenine N6-methylation of Active Genes in Fungi.</title>
        <authorList>
            <consortium name="DOE Joint Genome Institute"/>
            <person name="Mondo S.J."/>
            <person name="Dannebaum R.O."/>
            <person name="Kuo R.C."/>
            <person name="Labutti K."/>
            <person name="Haridas S."/>
            <person name="Kuo A."/>
            <person name="Salamov A."/>
            <person name="Ahrendt S.R."/>
            <person name="Lipzen A."/>
            <person name="Sullivan W."/>
            <person name="Andreopoulos W.B."/>
            <person name="Clum A."/>
            <person name="Lindquist E."/>
            <person name="Daum C."/>
            <person name="Ramamoorthy G.K."/>
            <person name="Gryganskyi A."/>
            <person name="Culley D."/>
            <person name="Magnuson J.K."/>
            <person name="James T.Y."/>
            <person name="O'Malley M.A."/>
            <person name="Stajich J.E."/>
            <person name="Spatafora J.W."/>
            <person name="Visel A."/>
            <person name="Grigoriev I.V."/>
        </authorList>
    </citation>
    <scope>NUCLEOTIDE SEQUENCE [LARGE SCALE GENOMIC DNA]</scope>
    <source>
        <strain evidence="3 4">62-1032</strain>
    </source>
</reference>
<evidence type="ECO:0000313" key="3">
    <source>
        <dbReference type="EMBL" id="ORY80773.1"/>
    </source>
</evidence>
<sequence>MASGSTTRSNSRAPSPTEEWDPTFRRLHHLQRPSRPGSLSASSRSRSASPCTGLFGKMGLTTPTLEVHLLEHQLFLKPSIDENTPTNDPVVQGTVTLLLPKARTLRHLAVRVLGRQDIGWSDNRPYESSIVLDREVTLHDSLSSKSDDDDAHLRLERGEHTWEFSIIVPSSTPTYERSPWGRVRHRVVARAKGLGKLGSEVTSVEKELMLVVNPGGAGHSSPPPSLHARIEGTLDTVCPFGIELQSQHMMVGGLLLFRFNLLPLADRPLVIASIAVTLRQYFTLQSPTDLDHITHPPPDELRLAFLDGSHPPNQGALDADYAYHAYPSTSEPLWASGDTAQQLTLKHLVRLPKDTILRPSTLPGTKAWISLRHVVEVEILYHVPRADGTLGEQQRVAVVKPLEIYSCGAHLPSLMLPEYSFDNPLPEGPPEETPFCLCAMPLHR</sequence>
<name>A0A1Y2FA70_9BASI</name>
<dbReference type="InterPro" id="IPR011021">
    <property type="entry name" value="Arrestin-like_N"/>
</dbReference>